<reference evidence="1 2" key="1">
    <citation type="journal article" date="2018" name="Mol. Plant">
        <title>The genome of Artemisia annua provides insight into the evolution of Asteraceae family and artemisinin biosynthesis.</title>
        <authorList>
            <person name="Shen Q."/>
            <person name="Zhang L."/>
            <person name="Liao Z."/>
            <person name="Wang S."/>
            <person name="Yan T."/>
            <person name="Shi P."/>
            <person name="Liu M."/>
            <person name="Fu X."/>
            <person name="Pan Q."/>
            <person name="Wang Y."/>
            <person name="Lv Z."/>
            <person name="Lu X."/>
            <person name="Zhang F."/>
            <person name="Jiang W."/>
            <person name="Ma Y."/>
            <person name="Chen M."/>
            <person name="Hao X."/>
            <person name="Li L."/>
            <person name="Tang Y."/>
            <person name="Lv G."/>
            <person name="Zhou Y."/>
            <person name="Sun X."/>
            <person name="Brodelius P.E."/>
            <person name="Rose J.K.C."/>
            <person name="Tang K."/>
        </authorList>
    </citation>
    <scope>NUCLEOTIDE SEQUENCE [LARGE SCALE GENOMIC DNA]</scope>
    <source>
        <strain evidence="2">cv. Huhao1</strain>
        <tissue evidence="1">Leaf</tissue>
    </source>
</reference>
<dbReference type="GO" id="GO:0003825">
    <property type="term" value="F:alpha,alpha-trehalose-phosphate synthase (UDP-forming) activity"/>
    <property type="evidence" value="ECO:0007669"/>
    <property type="project" value="TreeGrafter"/>
</dbReference>
<accession>A0A2U1LAT8</accession>
<dbReference type="Gene3D" id="3.40.50.2000">
    <property type="entry name" value="Glycogen Phosphorylase B"/>
    <property type="match status" value="1"/>
</dbReference>
<dbReference type="GO" id="GO:0005992">
    <property type="term" value="P:trehalose biosynthetic process"/>
    <property type="evidence" value="ECO:0007669"/>
    <property type="project" value="InterPro"/>
</dbReference>
<dbReference type="InterPro" id="IPR001830">
    <property type="entry name" value="Glyco_trans_20"/>
</dbReference>
<dbReference type="GO" id="GO:0005829">
    <property type="term" value="C:cytosol"/>
    <property type="evidence" value="ECO:0007669"/>
    <property type="project" value="TreeGrafter"/>
</dbReference>
<dbReference type="PANTHER" id="PTHR10788:SF106">
    <property type="entry name" value="BCDNA.GH08860"/>
    <property type="match status" value="1"/>
</dbReference>
<dbReference type="GO" id="GO:0004805">
    <property type="term" value="F:trehalose-phosphatase activity"/>
    <property type="evidence" value="ECO:0007669"/>
    <property type="project" value="TreeGrafter"/>
</dbReference>
<evidence type="ECO:0000313" key="1">
    <source>
        <dbReference type="EMBL" id="PWA46113.1"/>
    </source>
</evidence>
<dbReference type="EMBL" id="PKPP01010443">
    <property type="protein sequence ID" value="PWA46113.1"/>
    <property type="molecule type" value="Genomic_DNA"/>
</dbReference>
<dbReference type="SUPFAM" id="SSF53756">
    <property type="entry name" value="UDP-Glycosyltransferase/glycogen phosphorylase"/>
    <property type="match status" value="1"/>
</dbReference>
<dbReference type="AlphaFoldDB" id="A0A2U1LAT8"/>
<dbReference type="PANTHER" id="PTHR10788">
    <property type="entry name" value="TREHALOSE-6-PHOSPHATE SYNTHASE"/>
    <property type="match status" value="1"/>
</dbReference>
<protein>
    <submittedName>
        <fullName evidence="1">Trehalose-6-phosphate synthase</fullName>
    </submittedName>
</protein>
<dbReference type="Proteomes" id="UP000245207">
    <property type="component" value="Unassembled WGS sequence"/>
</dbReference>
<name>A0A2U1LAT8_ARTAN</name>
<proteinExistence type="predicted"/>
<dbReference type="Pfam" id="PF00982">
    <property type="entry name" value="Glyco_transf_20"/>
    <property type="match status" value="1"/>
</dbReference>
<organism evidence="1 2">
    <name type="scientific">Artemisia annua</name>
    <name type="common">Sweet wormwood</name>
    <dbReference type="NCBI Taxonomy" id="35608"/>
    <lineage>
        <taxon>Eukaryota</taxon>
        <taxon>Viridiplantae</taxon>
        <taxon>Streptophyta</taxon>
        <taxon>Embryophyta</taxon>
        <taxon>Tracheophyta</taxon>
        <taxon>Spermatophyta</taxon>
        <taxon>Magnoliopsida</taxon>
        <taxon>eudicotyledons</taxon>
        <taxon>Gunneridae</taxon>
        <taxon>Pentapetalae</taxon>
        <taxon>asterids</taxon>
        <taxon>campanulids</taxon>
        <taxon>Asterales</taxon>
        <taxon>Asteraceae</taxon>
        <taxon>Asteroideae</taxon>
        <taxon>Anthemideae</taxon>
        <taxon>Artemisiinae</taxon>
        <taxon>Artemisia</taxon>
    </lineage>
</organism>
<dbReference type="OrthoDB" id="755951at2759"/>
<comment type="caution">
    <text evidence="1">The sequence shown here is derived from an EMBL/GenBank/DDBJ whole genome shotgun (WGS) entry which is preliminary data.</text>
</comment>
<gene>
    <name evidence="1" type="ORF">CTI12_AA429280</name>
</gene>
<dbReference type="STRING" id="35608.A0A2U1LAT8"/>
<keyword evidence="2" id="KW-1185">Reference proteome</keyword>
<evidence type="ECO:0000313" key="2">
    <source>
        <dbReference type="Proteomes" id="UP000245207"/>
    </source>
</evidence>
<sequence length="66" mass="7355">MDHMASARGEANKLLAMVCKDAVPTRTNVPEYQKLTSHVHEIVGRINGRFGTLTVVPIHHLLAFNF</sequence>